<evidence type="ECO:0000313" key="4">
    <source>
        <dbReference type="Proteomes" id="UP001362999"/>
    </source>
</evidence>
<feature type="region of interest" description="Disordered" evidence="1">
    <location>
        <begin position="1"/>
        <end position="47"/>
    </location>
</feature>
<dbReference type="InterPro" id="IPR001810">
    <property type="entry name" value="F-box_dom"/>
</dbReference>
<feature type="domain" description="F-box" evidence="2">
    <location>
        <begin position="91"/>
        <end position="156"/>
    </location>
</feature>
<gene>
    <name evidence="3" type="ORF">R3P38DRAFT_3576666</name>
</gene>
<evidence type="ECO:0000313" key="3">
    <source>
        <dbReference type="EMBL" id="KAK7053612.1"/>
    </source>
</evidence>
<sequence length="562" mass="63155">MTCNSDTKETVISPHLTTATESDADDLRPSGPLPPCSETSQPSPRMAATEIESYDVAAAEMQKELGGGVPKSSSVYHDEGQAGCDPTALVHQLPNELLSEIFDLCSPDTLYVLLNSDTLTKELDRISQRHLLQLSQVCSRWYHVAMETPKLWSTVTVSARLWDSLDSAQTEILLSLLKTTLDRGGDHPLTLTVCTHPFNDGGERALELFVSHAHRWRVLNILPTNDPPECLRMVTGKLECLETLMFDPIESDFDQWKDVECFRVAPRLTNFKFRGLPGYLPQLPWNQITNCTHYEEKTFACLYHPLSILRCAAPDSWFKLVLDLRRCCANPDEPWNLDISSDVRHLQIWFGSGDSATTAKLLDSLTLPHASFLSLSAVTEMGPSLWACNHFLRLAHRSQFDNHLLHLSICQVIIRDTELLQCLEVLPRLQSLDLVESVHRPTRWGTRERAAPFITDKFLLALVHSPNTPALIPNLEDLRLVVTGWSIKMGGSINFSPSVLVDMLVSRVHKIYDVEGKGAFAMGLTLAHPFSVTMKPLRELYPSLLHECTELIFEGKLIFNLR</sequence>
<accession>A0AAW0DPE0</accession>
<keyword evidence="4" id="KW-1185">Reference proteome</keyword>
<proteinExistence type="predicted"/>
<dbReference type="EMBL" id="JAWWNJ010000006">
    <property type="protein sequence ID" value="KAK7053612.1"/>
    <property type="molecule type" value="Genomic_DNA"/>
</dbReference>
<organism evidence="3 4">
    <name type="scientific">Favolaschia claudopus</name>
    <dbReference type="NCBI Taxonomy" id="2862362"/>
    <lineage>
        <taxon>Eukaryota</taxon>
        <taxon>Fungi</taxon>
        <taxon>Dikarya</taxon>
        <taxon>Basidiomycota</taxon>
        <taxon>Agaricomycotina</taxon>
        <taxon>Agaricomycetes</taxon>
        <taxon>Agaricomycetidae</taxon>
        <taxon>Agaricales</taxon>
        <taxon>Marasmiineae</taxon>
        <taxon>Mycenaceae</taxon>
        <taxon>Favolaschia</taxon>
    </lineage>
</organism>
<protein>
    <recommendedName>
        <fullName evidence="2">F-box domain-containing protein</fullName>
    </recommendedName>
</protein>
<evidence type="ECO:0000256" key="1">
    <source>
        <dbReference type="SAM" id="MobiDB-lite"/>
    </source>
</evidence>
<evidence type="ECO:0000259" key="2">
    <source>
        <dbReference type="Pfam" id="PF12937"/>
    </source>
</evidence>
<dbReference type="AlphaFoldDB" id="A0AAW0DPE0"/>
<name>A0AAW0DPE0_9AGAR</name>
<reference evidence="3 4" key="1">
    <citation type="journal article" date="2024" name="J Genomics">
        <title>Draft genome sequencing and assembly of Favolaschia claudopus CIRM-BRFM 2984 isolated from oak limbs.</title>
        <authorList>
            <person name="Navarro D."/>
            <person name="Drula E."/>
            <person name="Chaduli D."/>
            <person name="Cazenave R."/>
            <person name="Ahrendt S."/>
            <person name="Wang J."/>
            <person name="Lipzen A."/>
            <person name="Daum C."/>
            <person name="Barry K."/>
            <person name="Grigoriev I.V."/>
            <person name="Favel A."/>
            <person name="Rosso M.N."/>
            <person name="Martin F."/>
        </authorList>
    </citation>
    <scope>NUCLEOTIDE SEQUENCE [LARGE SCALE GENOMIC DNA]</scope>
    <source>
        <strain evidence="3 4">CIRM-BRFM 2984</strain>
    </source>
</reference>
<dbReference type="Pfam" id="PF12937">
    <property type="entry name" value="F-box-like"/>
    <property type="match status" value="1"/>
</dbReference>
<dbReference type="Proteomes" id="UP001362999">
    <property type="component" value="Unassembled WGS sequence"/>
</dbReference>
<comment type="caution">
    <text evidence="3">The sequence shown here is derived from an EMBL/GenBank/DDBJ whole genome shotgun (WGS) entry which is preliminary data.</text>
</comment>
<dbReference type="Gene3D" id="1.20.1280.50">
    <property type="match status" value="1"/>
</dbReference>